<reference evidence="4" key="1">
    <citation type="journal article" date="2006" name="PLoS Biol.">
        <title>Macronuclear genome sequence of the ciliate Tetrahymena thermophila, a model eukaryote.</title>
        <authorList>
            <person name="Eisen J.A."/>
            <person name="Coyne R.S."/>
            <person name="Wu M."/>
            <person name="Wu D."/>
            <person name="Thiagarajan M."/>
            <person name="Wortman J.R."/>
            <person name="Badger J.H."/>
            <person name="Ren Q."/>
            <person name="Amedeo P."/>
            <person name="Jones K.M."/>
            <person name="Tallon L.J."/>
            <person name="Delcher A.L."/>
            <person name="Salzberg S.L."/>
            <person name="Silva J.C."/>
            <person name="Haas B.J."/>
            <person name="Majoros W.H."/>
            <person name="Farzad M."/>
            <person name="Carlton J.M."/>
            <person name="Smith R.K. Jr."/>
            <person name="Garg J."/>
            <person name="Pearlman R.E."/>
            <person name="Karrer K.M."/>
            <person name="Sun L."/>
            <person name="Manning G."/>
            <person name="Elde N.C."/>
            <person name="Turkewitz A.P."/>
            <person name="Asai D.J."/>
            <person name="Wilkes D.E."/>
            <person name="Wang Y."/>
            <person name="Cai H."/>
            <person name="Collins K."/>
            <person name="Stewart B.A."/>
            <person name="Lee S.R."/>
            <person name="Wilamowska K."/>
            <person name="Weinberg Z."/>
            <person name="Ruzzo W.L."/>
            <person name="Wloga D."/>
            <person name="Gaertig J."/>
            <person name="Frankel J."/>
            <person name="Tsao C.-C."/>
            <person name="Gorovsky M.A."/>
            <person name="Keeling P.J."/>
            <person name="Waller R.F."/>
            <person name="Patron N.J."/>
            <person name="Cherry J.M."/>
            <person name="Stover N.A."/>
            <person name="Krieger C.J."/>
            <person name="del Toro C."/>
            <person name="Ryder H.F."/>
            <person name="Williamson S.C."/>
            <person name="Barbeau R.A."/>
            <person name="Hamilton E.P."/>
            <person name="Orias E."/>
        </authorList>
    </citation>
    <scope>NUCLEOTIDE SEQUENCE [LARGE SCALE GENOMIC DNA]</scope>
    <source>
        <strain evidence="4">SB210</strain>
    </source>
</reference>
<proteinExistence type="predicted"/>
<dbReference type="AlphaFoldDB" id="W7X8W4"/>
<gene>
    <name evidence="3" type="ORF">TTHERM_000123789</name>
</gene>
<evidence type="ECO:0000313" key="4">
    <source>
        <dbReference type="Proteomes" id="UP000009168"/>
    </source>
</evidence>
<dbReference type="KEGG" id="tet:TTHERM_000123789"/>
<dbReference type="OrthoDB" id="302623at2759"/>
<keyword evidence="2" id="KW-0472">Membrane</keyword>
<accession>W7X8W4</accession>
<keyword evidence="4" id="KW-1185">Reference proteome</keyword>
<name>W7X8W4_TETTS</name>
<keyword evidence="2" id="KW-1133">Transmembrane helix</keyword>
<keyword evidence="2" id="KW-0812">Transmembrane</keyword>
<evidence type="ECO:0000313" key="3">
    <source>
        <dbReference type="EMBL" id="EWS75810.1"/>
    </source>
</evidence>
<dbReference type="Proteomes" id="UP000009168">
    <property type="component" value="Unassembled WGS sequence"/>
</dbReference>
<evidence type="ECO:0000256" key="1">
    <source>
        <dbReference type="SAM" id="MobiDB-lite"/>
    </source>
</evidence>
<dbReference type="InParanoid" id="W7X8W4"/>
<dbReference type="FunCoup" id="W7X8W4">
    <property type="interactions" value="9"/>
</dbReference>
<dbReference type="RefSeq" id="XP_012651732.1">
    <property type="nucleotide sequence ID" value="XM_012796278.1"/>
</dbReference>
<protein>
    <submittedName>
        <fullName evidence="3">AMP-binding enzyme family protein</fullName>
    </submittedName>
</protein>
<feature type="region of interest" description="Disordered" evidence="1">
    <location>
        <begin position="449"/>
        <end position="471"/>
    </location>
</feature>
<sequence length="706" mass="82554">MLLLKKIDIFSTEFSFYVENELTRKRTFFGICLTHITIIIGIAYLIYLSILYKNNQIDPKFRSQTFVSEDQIDVNLSQDLVGFRFEYLPNKYIEQVQQQQNKTYIVYMPVLFYQNLEDFYYYPLNITNCTNPDLDGYNCLDFSQLQNFTLTISTRLNFNTQIFILVYGCLDIDSVKTTIPNNCASQKEIDDLVNNQNTNLRLKLLTSQYNITSQKFQINYKNQLIFTSANLFIQTKLKAQKQSTIIKEGFLIQSESTYAAPINYDTFTQQFDRAYANLTSGVGPYIQVSLAVDELQIMTNIEFPIYPEVLSLVNSIVTLMMGIGCIARYFSQRLLKQQFFLLFLQNLFQETYEKLLKFNKMLPDNEEVCFIKSQQCNDDVAVEFGNHTSNQQINVPSLMVKSKLQFMDSPRTQMSPILTKTNEINLNEFQDLLLEDTKSRESKAIQIDRNDLASSREQSKKEMRLSQQGEHFKIASPKDSSNQLKQKNIPQIQNHQLSQQLRQLNLKINKRYASKIKKSTMTIDEFSQKQARLCQTQKSEIEKISEIFSQKLKSIFSEENLKIIQSKMFGRLKKSSQGKYDCKIDQHIQKDVECQINKCLDIFQLYKDIIFLKKAVMILLTKDQLATLQIVGFSPKTFVQKDNQENETSNLKDLKKKNYFQEQIEILESKELQSQYIKKFFSKFQVGKLISETDYRILASIMNYEQ</sequence>
<dbReference type="EMBL" id="GG662798">
    <property type="protein sequence ID" value="EWS75810.1"/>
    <property type="molecule type" value="Genomic_DNA"/>
</dbReference>
<feature type="transmembrane region" description="Helical" evidence="2">
    <location>
        <begin position="28"/>
        <end position="52"/>
    </location>
</feature>
<evidence type="ECO:0000256" key="2">
    <source>
        <dbReference type="SAM" id="Phobius"/>
    </source>
</evidence>
<organism evidence="3 4">
    <name type="scientific">Tetrahymena thermophila (strain SB210)</name>
    <dbReference type="NCBI Taxonomy" id="312017"/>
    <lineage>
        <taxon>Eukaryota</taxon>
        <taxon>Sar</taxon>
        <taxon>Alveolata</taxon>
        <taxon>Ciliophora</taxon>
        <taxon>Intramacronucleata</taxon>
        <taxon>Oligohymenophorea</taxon>
        <taxon>Hymenostomatida</taxon>
        <taxon>Tetrahymenina</taxon>
        <taxon>Tetrahymenidae</taxon>
        <taxon>Tetrahymena</taxon>
    </lineage>
</organism>
<dbReference type="GeneID" id="24437376"/>